<sequence>MKFSSITTFIVAALSGFSVASPTANPDLAEVDDPILSNTTTGEPVLSIKIQEGDIGSSGFVKGNVEDVFGPRSSDGWEDDHGDFKLFRPRCEVPVDRHDFFRQETDRLDKKYNALDHDKQVSASVRKPGQFTTAGVDQISQPRSEDNLRHSNSPRISAETAAFLTQLLTRALTSKSNKPQSQNDRRDHR</sequence>
<evidence type="ECO:0000313" key="3">
    <source>
        <dbReference type="EMBL" id="KAK4171283.1"/>
    </source>
</evidence>
<comment type="caution">
    <text evidence="3">The sequence shown here is derived from an EMBL/GenBank/DDBJ whole genome shotgun (WGS) entry which is preliminary data.</text>
</comment>
<feature type="compositionally biased region" description="Polar residues" evidence="1">
    <location>
        <begin position="130"/>
        <end position="142"/>
    </location>
</feature>
<dbReference type="EMBL" id="MU866594">
    <property type="protein sequence ID" value="KAK4171283.1"/>
    <property type="molecule type" value="Genomic_DNA"/>
</dbReference>
<keyword evidence="4" id="KW-1185">Reference proteome</keyword>
<name>A0AAN6VXZ5_9PEZI</name>
<evidence type="ECO:0000313" key="4">
    <source>
        <dbReference type="Proteomes" id="UP001302321"/>
    </source>
</evidence>
<organism evidence="3 4">
    <name type="scientific">Triangularia setosa</name>
    <dbReference type="NCBI Taxonomy" id="2587417"/>
    <lineage>
        <taxon>Eukaryota</taxon>
        <taxon>Fungi</taxon>
        <taxon>Dikarya</taxon>
        <taxon>Ascomycota</taxon>
        <taxon>Pezizomycotina</taxon>
        <taxon>Sordariomycetes</taxon>
        <taxon>Sordariomycetidae</taxon>
        <taxon>Sordariales</taxon>
        <taxon>Podosporaceae</taxon>
        <taxon>Triangularia</taxon>
    </lineage>
</organism>
<reference evidence="3" key="1">
    <citation type="journal article" date="2023" name="Mol. Phylogenet. Evol.">
        <title>Genome-scale phylogeny and comparative genomics of the fungal order Sordariales.</title>
        <authorList>
            <person name="Hensen N."/>
            <person name="Bonometti L."/>
            <person name="Westerberg I."/>
            <person name="Brannstrom I.O."/>
            <person name="Guillou S."/>
            <person name="Cros-Aarteil S."/>
            <person name="Calhoun S."/>
            <person name="Haridas S."/>
            <person name="Kuo A."/>
            <person name="Mondo S."/>
            <person name="Pangilinan J."/>
            <person name="Riley R."/>
            <person name="LaButti K."/>
            <person name="Andreopoulos B."/>
            <person name="Lipzen A."/>
            <person name="Chen C."/>
            <person name="Yan M."/>
            <person name="Daum C."/>
            <person name="Ng V."/>
            <person name="Clum A."/>
            <person name="Steindorff A."/>
            <person name="Ohm R.A."/>
            <person name="Martin F."/>
            <person name="Silar P."/>
            <person name="Natvig D.O."/>
            <person name="Lalanne C."/>
            <person name="Gautier V."/>
            <person name="Ament-Velasquez S.L."/>
            <person name="Kruys A."/>
            <person name="Hutchinson M.I."/>
            <person name="Powell A.J."/>
            <person name="Barry K."/>
            <person name="Miller A.N."/>
            <person name="Grigoriev I.V."/>
            <person name="Debuchy R."/>
            <person name="Gladieux P."/>
            <person name="Hiltunen Thoren M."/>
            <person name="Johannesson H."/>
        </authorList>
    </citation>
    <scope>NUCLEOTIDE SEQUENCE</scope>
    <source>
        <strain evidence="3">CBS 892.96</strain>
    </source>
</reference>
<keyword evidence="2" id="KW-0732">Signal</keyword>
<evidence type="ECO:0000256" key="1">
    <source>
        <dbReference type="SAM" id="MobiDB-lite"/>
    </source>
</evidence>
<feature type="chain" id="PRO_5042961795" evidence="2">
    <location>
        <begin position="21"/>
        <end position="189"/>
    </location>
</feature>
<proteinExistence type="predicted"/>
<dbReference type="Proteomes" id="UP001302321">
    <property type="component" value="Unassembled WGS sequence"/>
</dbReference>
<accession>A0AAN6VXZ5</accession>
<gene>
    <name evidence="3" type="ORF">QBC36DRAFT_305400</name>
</gene>
<dbReference type="AlphaFoldDB" id="A0AAN6VXZ5"/>
<feature type="region of interest" description="Disordered" evidence="1">
    <location>
        <begin position="119"/>
        <end position="159"/>
    </location>
</feature>
<reference evidence="3" key="2">
    <citation type="submission" date="2023-05" db="EMBL/GenBank/DDBJ databases">
        <authorList>
            <consortium name="Lawrence Berkeley National Laboratory"/>
            <person name="Steindorff A."/>
            <person name="Hensen N."/>
            <person name="Bonometti L."/>
            <person name="Westerberg I."/>
            <person name="Brannstrom I.O."/>
            <person name="Guillou S."/>
            <person name="Cros-Aarteil S."/>
            <person name="Calhoun S."/>
            <person name="Haridas S."/>
            <person name="Kuo A."/>
            <person name="Mondo S."/>
            <person name="Pangilinan J."/>
            <person name="Riley R."/>
            <person name="Labutti K."/>
            <person name="Andreopoulos B."/>
            <person name="Lipzen A."/>
            <person name="Chen C."/>
            <person name="Yanf M."/>
            <person name="Daum C."/>
            <person name="Ng V."/>
            <person name="Clum A."/>
            <person name="Ohm R."/>
            <person name="Martin F."/>
            <person name="Silar P."/>
            <person name="Natvig D."/>
            <person name="Lalanne C."/>
            <person name="Gautier V."/>
            <person name="Ament-Velasquez S.L."/>
            <person name="Kruys A."/>
            <person name="Hutchinson M.I."/>
            <person name="Powell A.J."/>
            <person name="Barry K."/>
            <person name="Miller A.N."/>
            <person name="Grigoriev I.V."/>
            <person name="Debuchy R."/>
            <person name="Gladieux P."/>
            <person name="Thoren M.H."/>
            <person name="Johannesson H."/>
        </authorList>
    </citation>
    <scope>NUCLEOTIDE SEQUENCE</scope>
    <source>
        <strain evidence="3">CBS 892.96</strain>
    </source>
</reference>
<evidence type="ECO:0000256" key="2">
    <source>
        <dbReference type="SAM" id="SignalP"/>
    </source>
</evidence>
<feature type="signal peptide" evidence="2">
    <location>
        <begin position="1"/>
        <end position="20"/>
    </location>
</feature>
<protein>
    <submittedName>
        <fullName evidence="3">Uncharacterized protein</fullName>
    </submittedName>
</protein>